<dbReference type="Gene3D" id="1.10.10.60">
    <property type="entry name" value="Homeodomain-like"/>
    <property type="match status" value="2"/>
</dbReference>
<dbReference type="InterPro" id="IPR006600">
    <property type="entry name" value="HTH_CenpB_DNA-bd_dom"/>
</dbReference>
<evidence type="ECO:0000256" key="1">
    <source>
        <dbReference type="ARBA" id="ARBA00004123"/>
    </source>
</evidence>
<feature type="domain" description="HTH CENPB-type" evidence="4">
    <location>
        <begin position="71"/>
        <end position="142"/>
    </location>
</feature>
<protein>
    <submittedName>
        <fullName evidence="6">HTH CENPB-type domain-containing protein</fullName>
    </submittedName>
</protein>
<evidence type="ECO:0000313" key="6">
    <source>
        <dbReference type="WBParaSite" id="MhA1_Contig116.frz3.gene28"/>
    </source>
</evidence>
<evidence type="ECO:0000313" key="5">
    <source>
        <dbReference type="Proteomes" id="UP000095281"/>
    </source>
</evidence>
<dbReference type="PANTHER" id="PTHR19303:SF73">
    <property type="entry name" value="PROTEIN PDC2"/>
    <property type="match status" value="1"/>
</dbReference>
<dbReference type="InterPro" id="IPR009057">
    <property type="entry name" value="Homeodomain-like_sf"/>
</dbReference>
<dbReference type="Proteomes" id="UP000095281">
    <property type="component" value="Unplaced"/>
</dbReference>
<organism evidence="5 6">
    <name type="scientific">Meloidogyne hapla</name>
    <name type="common">Root-knot nematode worm</name>
    <dbReference type="NCBI Taxonomy" id="6305"/>
    <lineage>
        <taxon>Eukaryota</taxon>
        <taxon>Metazoa</taxon>
        <taxon>Ecdysozoa</taxon>
        <taxon>Nematoda</taxon>
        <taxon>Chromadorea</taxon>
        <taxon>Rhabditida</taxon>
        <taxon>Tylenchina</taxon>
        <taxon>Tylenchomorpha</taxon>
        <taxon>Tylenchoidea</taxon>
        <taxon>Meloidogynidae</taxon>
        <taxon>Meloidogyninae</taxon>
        <taxon>Meloidogyne</taxon>
    </lineage>
</organism>
<dbReference type="InterPro" id="IPR050863">
    <property type="entry name" value="CenT-Element_Derived"/>
</dbReference>
<evidence type="ECO:0000259" key="4">
    <source>
        <dbReference type="PROSITE" id="PS51253"/>
    </source>
</evidence>
<dbReference type="InterPro" id="IPR007889">
    <property type="entry name" value="HTH_Psq"/>
</dbReference>
<sequence>MLNQSTPTKRVRSLRSLITLGTKKQIIEASTTGRSSSEIGKQFNLAGSTIRKILQQKEKILKAIELGNQPKRVCIRPLKYENLDQAVLLWVKSLRSQGIPLTGPLLKEKAKELAQQFNITDFKASDGWLGGFKQRHSISFKNVNGEDSIELDEVDESQNVEEVYNGSDEELNKILAAYKDKESGEVLTMEEIIQLFSPPNKEDEETCDDTEPFVVENELNLPVVSNKEAIEALKILQKFVEQHPNEEMQKMCDRFNELLADESVGNEDSV</sequence>
<dbReference type="GO" id="GO:0005634">
    <property type="term" value="C:nucleus"/>
    <property type="evidence" value="ECO:0007669"/>
    <property type="project" value="UniProtKB-SubCell"/>
</dbReference>
<dbReference type="PANTHER" id="PTHR19303">
    <property type="entry name" value="TRANSPOSON"/>
    <property type="match status" value="1"/>
</dbReference>
<proteinExistence type="predicted"/>
<accession>A0A1I8B128</accession>
<keyword evidence="3" id="KW-0539">Nucleus</keyword>
<keyword evidence="5" id="KW-1185">Reference proteome</keyword>
<evidence type="ECO:0000256" key="2">
    <source>
        <dbReference type="ARBA" id="ARBA00023125"/>
    </source>
</evidence>
<dbReference type="SMART" id="SM00674">
    <property type="entry name" value="CENPB"/>
    <property type="match status" value="1"/>
</dbReference>
<name>A0A1I8B128_MELHA</name>
<dbReference type="OMA" id="ICRENEH"/>
<evidence type="ECO:0000256" key="3">
    <source>
        <dbReference type="ARBA" id="ARBA00023242"/>
    </source>
</evidence>
<dbReference type="SUPFAM" id="SSF46689">
    <property type="entry name" value="Homeodomain-like"/>
    <property type="match status" value="2"/>
</dbReference>
<comment type="subcellular location">
    <subcellularLocation>
        <location evidence="1">Nucleus</location>
    </subcellularLocation>
</comment>
<dbReference type="WBParaSite" id="MhA1_Contig116.frz3.gene28">
    <property type="protein sequence ID" value="MhA1_Contig116.frz3.gene28"/>
    <property type="gene ID" value="MhA1_Contig116.frz3.gene28"/>
</dbReference>
<dbReference type="AlphaFoldDB" id="A0A1I8B128"/>
<dbReference type="PROSITE" id="PS51253">
    <property type="entry name" value="HTH_CENPB"/>
    <property type="match status" value="1"/>
</dbReference>
<dbReference type="Pfam" id="PF04218">
    <property type="entry name" value="CENP-B_N"/>
    <property type="match status" value="1"/>
</dbReference>
<dbReference type="GO" id="GO:0003677">
    <property type="term" value="F:DNA binding"/>
    <property type="evidence" value="ECO:0007669"/>
    <property type="project" value="UniProtKB-KW"/>
</dbReference>
<dbReference type="Pfam" id="PF03221">
    <property type="entry name" value="HTH_Tnp_Tc5"/>
    <property type="match status" value="1"/>
</dbReference>
<keyword evidence="2" id="KW-0238">DNA-binding</keyword>
<reference evidence="6" key="1">
    <citation type="submission" date="2016-11" db="UniProtKB">
        <authorList>
            <consortium name="WormBaseParasite"/>
        </authorList>
    </citation>
    <scope>IDENTIFICATION</scope>
</reference>